<gene>
    <name evidence="1" type="ORF">EU981_03220</name>
</gene>
<accession>A0A937AC83</accession>
<dbReference type="Proteomes" id="UP000736856">
    <property type="component" value="Unassembled WGS sequence"/>
</dbReference>
<organism evidence="1 2">
    <name type="scientific">Candidatus Liberibacter ctenarytainae</name>
    <dbReference type="NCBI Taxonomy" id="2020335"/>
    <lineage>
        <taxon>Bacteria</taxon>
        <taxon>Pseudomonadati</taxon>
        <taxon>Pseudomonadota</taxon>
        <taxon>Alphaproteobacteria</taxon>
        <taxon>Hyphomicrobiales</taxon>
        <taxon>Rhizobiaceae</taxon>
        <taxon>Liberibacter</taxon>
    </lineage>
</organism>
<proteinExistence type="predicted"/>
<dbReference type="Pfam" id="PF06748">
    <property type="entry name" value="DUF1217"/>
    <property type="match status" value="4"/>
</dbReference>
<comment type="caution">
    <text evidence="1">The sequence shown here is derived from an EMBL/GenBank/DDBJ whole genome shotgun (WGS) entry which is preliminary data.</text>
</comment>
<evidence type="ECO:0000313" key="2">
    <source>
        <dbReference type="Proteomes" id="UP000736856"/>
    </source>
</evidence>
<dbReference type="InterPro" id="IPR023157">
    <property type="entry name" value="AGR-C-984p-like_sf"/>
</dbReference>
<reference evidence="1" key="1">
    <citation type="submission" date="2019-02" db="EMBL/GenBank/DDBJ databases">
        <title>A novel Candidatus Liberibacter species associated with the New Zealand native fuchsia psyllid, Ctenarytaina fuchsiae.</title>
        <authorList>
            <person name="Thompson S.M."/>
            <person name="Jorgensen N."/>
            <person name="David C."/>
            <person name="Bulman S.R."/>
            <person name="Smith G.R."/>
        </authorList>
    </citation>
    <scope>NUCLEOTIDE SEQUENCE</scope>
    <source>
        <strain evidence="1">Oxford</strain>
    </source>
</reference>
<dbReference type="SUPFAM" id="SSF158837">
    <property type="entry name" value="AGR C 984p-like"/>
    <property type="match status" value="5"/>
</dbReference>
<dbReference type="Gene3D" id="1.10.3700.10">
    <property type="entry name" value="AGR C 984p-like"/>
    <property type="match status" value="3"/>
</dbReference>
<dbReference type="InterPro" id="IPR010626">
    <property type="entry name" value="DUF1217"/>
</dbReference>
<evidence type="ECO:0000313" key="1">
    <source>
        <dbReference type="EMBL" id="MBL0849075.1"/>
    </source>
</evidence>
<dbReference type="AlphaFoldDB" id="A0A937AC83"/>
<protein>
    <submittedName>
        <fullName evidence="1">DUF1217 domain-containing protein</fullName>
    </submittedName>
</protein>
<name>A0A937AC83_9HYPH</name>
<dbReference type="EMBL" id="SEOL01000005">
    <property type="protein sequence ID" value="MBL0849075.1"/>
    <property type="molecule type" value="Genomic_DNA"/>
</dbReference>
<sequence length="754" mass="87757">MAGYILGNISMMISRAHPSSMASDRSYDALLSSLSRRPSVKNEEKYYRDTIKKISTIDEFIKDYRILRYALKAHGLLDILPAKKFIRTLLESNLSDPKSIVNKTNNPKYIKFAQSFNFSPAPKRIQNNIQQTQLISQYIDSYQQEENSAFLKSMHFRQNAHKINSLADFFRDKDIQEYIFASFGIDPHKMNRTILKDIIVRGYRNPEEFSHVSQGSRLIKMSDYFRFEPDGSFPKGQNTLTHKQIENITTNYLSQATHFVPEKNISYNRAYYESNIGSIESMTDLTKDSTLFQMVKIACSINPNMSSSTFLNLIKTKDPSVNEIKKFFQYNDIHHTKLPGQPLQQKAFISKILDQYVTMVRKEKLESMNLSVENYQKDMTNIHSVDDLIKQKPTIPIKIHTAKPKTPLEFILHAYDININEMYASTLRNIFTSDPDDRNSYANKSHDQRFIKLNNAFNFDRKGKIGSMPMIQSILTIRDTFSNYASKKMDNYINNHKTQYISSLAKKKFNSDISAEIDYYIQHIENIRSLEDLMDNNRLINFILESKGIDPKKVTKNFLKDILLSDLKNPKSLANTHKDQRYKEIIRSFDFAAAGKKYSRDNGEIQNDLHINETVDLYKYQILEQEAEQKDHNTKLSLYFRRTAPHIKNIYDILADKDLFHVVSKTLNIPPHFSSLPQQKQADFLQKKIKIEDFKDSKKVQLFLHRFNMANTNLNPKTFILPLAYKETRDQDPPPLVIGNIPGTKKFSMSDLFF</sequence>